<gene>
    <name evidence="2" type="ORF">CAOG_009391</name>
</gene>
<keyword evidence="3" id="KW-1185">Reference proteome</keyword>
<sequence length="166" mass="19221">MHNPHRQSRFHVLRTLAHHRLDAFQHQPFVSTAEIAGCGKRGKKTKHKQIEKNKINNKIKKNRALAPNFFVFYSIVREYAAAYLCLLGGRGCVLFVHVNVRRACWQRGNAFEHYKQKPRNHVFLFLLFFFNILAVSYPTLRLLLAAAVGCHFWLPASAPMPERLLA</sequence>
<feature type="transmembrane region" description="Helical" evidence="1">
    <location>
        <begin position="121"/>
        <end position="154"/>
    </location>
</feature>
<organism evidence="2 3">
    <name type="scientific">Capsaspora owczarzaki (strain ATCC 30864)</name>
    <dbReference type="NCBI Taxonomy" id="595528"/>
    <lineage>
        <taxon>Eukaryota</taxon>
        <taxon>Filasterea</taxon>
        <taxon>Capsaspora</taxon>
    </lineage>
</organism>
<dbReference type="EMBL" id="KE346361">
    <property type="protein sequence ID" value="KJE89771.1"/>
    <property type="molecule type" value="Genomic_DNA"/>
</dbReference>
<dbReference type="Proteomes" id="UP000008743">
    <property type="component" value="Unassembled WGS sequence"/>
</dbReference>
<reference evidence="3" key="1">
    <citation type="submission" date="2011-02" db="EMBL/GenBank/DDBJ databases">
        <title>The Genome Sequence of Capsaspora owczarzaki ATCC 30864.</title>
        <authorList>
            <person name="Russ C."/>
            <person name="Cuomo C."/>
            <person name="Burger G."/>
            <person name="Gray M.W."/>
            <person name="Holland P.W.H."/>
            <person name="King N."/>
            <person name="Lang F.B.F."/>
            <person name="Roger A.J."/>
            <person name="Ruiz-Trillo I."/>
            <person name="Young S.K."/>
            <person name="Zeng Q."/>
            <person name="Gargeya S."/>
            <person name="Alvarado L."/>
            <person name="Berlin A."/>
            <person name="Chapman S.B."/>
            <person name="Chen Z."/>
            <person name="Freedman E."/>
            <person name="Gellesch M."/>
            <person name="Goldberg J."/>
            <person name="Griggs A."/>
            <person name="Gujja S."/>
            <person name="Heilman E."/>
            <person name="Heiman D."/>
            <person name="Howarth C."/>
            <person name="Mehta T."/>
            <person name="Neiman D."/>
            <person name="Pearson M."/>
            <person name="Roberts A."/>
            <person name="Saif S."/>
            <person name="Shea T."/>
            <person name="Shenoy N."/>
            <person name="Sisk P."/>
            <person name="Stolte C."/>
            <person name="Sykes S."/>
            <person name="White J."/>
            <person name="Yandava C."/>
            <person name="Haas B."/>
            <person name="Nusbaum C."/>
            <person name="Birren B."/>
        </authorList>
    </citation>
    <scope>NUCLEOTIDE SEQUENCE</scope>
    <source>
        <strain evidence="3">ATCC 30864</strain>
    </source>
</reference>
<evidence type="ECO:0000313" key="2">
    <source>
        <dbReference type="EMBL" id="KJE89771.1"/>
    </source>
</evidence>
<keyword evidence="1" id="KW-0472">Membrane</keyword>
<keyword evidence="1" id="KW-0812">Transmembrane</keyword>
<evidence type="ECO:0000313" key="3">
    <source>
        <dbReference type="Proteomes" id="UP000008743"/>
    </source>
</evidence>
<protein>
    <recommendedName>
        <fullName evidence="4">Transmembrane protein</fullName>
    </recommendedName>
</protein>
<proteinExistence type="predicted"/>
<dbReference type="AlphaFoldDB" id="A0A0D2U3H9"/>
<evidence type="ECO:0008006" key="4">
    <source>
        <dbReference type="Google" id="ProtNLM"/>
    </source>
</evidence>
<dbReference type="InParanoid" id="A0A0D2U3H9"/>
<name>A0A0D2U3H9_CAPO3</name>
<feature type="transmembrane region" description="Helical" evidence="1">
    <location>
        <begin position="80"/>
        <end position="100"/>
    </location>
</feature>
<evidence type="ECO:0000256" key="1">
    <source>
        <dbReference type="SAM" id="Phobius"/>
    </source>
</evidence>
<keyword evidence="1" id="KW-1133">Transmembrane helix</keyword>
<accession>A0A0D2U3H9</accession>